<feature type="domain" description="PucR-like N-terminal" evidence="3">
    <location>
        <begin position="56"/>
        <end position="222"/>
    </location>
</feature>
<evidence type="ECO:0000259" key="3">
    <source>
        <dbReference type="Pfam" id="PF25906"/>
    </source>
</evidence>
<comment type="caution">
    <text evidence="4">The sequence shown here is derived from an EMBL/GenBank/DDBJ whole genome shotgun (WGS) entry which is preliminary data.</text>
</comment>
<dbReference type="Pfam" id="PF25906">
    <property type="entry name" value="PucR-like_N"/>
    <property type="match status" value="1"/>
</dbReference>
<accession>A0ABV6UNH3</accession>
<dbReference type="InterPro" id="IPR042070">
    <property type="entry name" value="PucR_C-HTH_sf"/>
</dbReference>
<feature type="compositionally biased region" description="Low complexity" evidence="1">
    <location>
        <begin position="12"/>
        <end position="28"/>
    </location>
</feature>
<protein>
    <submittedName>
        <fullName evidence="4">PucR family transcriptional regulator</fullName>
    </submittedName>
</protein>
<dbReference type="PANTHER" id="PTHR33744">
    <property type="entry name" value="CARBOHYDRATE DIACID REGULATOR"/>
    <property type="match status" value="1"/>
</dbReference>
<feature type="domain" description="PucR C-terminal helix-turn-helix" evidence="2">
    <location>
        <begin position="392"/>
        <end position="448"/>
    </location>
</feature>
<sequence length="468" mass="50028">MSTATQHGSGLAPQRAPSAHPPRAASLVVRRDRVPVPRNAGPQAEAPRTVPHDAPWVALPPGLARLLRGENPRLVSEIVEQICRQIPEFAQLFEQDESGAVLHRATGRALTHFADLIAGDRSSSAASATVHRALGRSECRAGRSLDLLQSAYRLGARLVWRRYAMVARHTGVSLGTLALLAEVIFAYADQIVVAAAAGYTQARTDEAGTQRFLRQKLLRSLLAGEPAYLVAEAARAARWKLPPALSAVVLLRPGDCDTPADRNPLGPGGADRLRRRPDVLAQLDGPDAFLILPEPHAPGAREQLARLLGDQPAVVGPAVPWVNAAESLRWARTVAERLPGTVLANAPGPTYCDENLSAVLLLGDQALVGLVSERCLAPLGGLTPNRRRHLEATLLAWLGASSGSAPEVAVTLGLHPQTVRQRMRRLEKLFGGALTNPQSRFEIDLALRGRLLKEGEAARTAGLPVDPS</sequence>
<feature type="region of interest" description="Disordered" evidence="1">
    <location>
        <begin position="1"/>
        <end position="53"/>
    </location>
</feature>
<reference evidence="4 5" key="1">
    <citation type="submission" date="2024-09" db="EMBL/GenBank/DDBJ databases">
        <authorList>
            <person name="Lee S.D."/>
        </authorList>
    </citation>
    <scope>NUCLEOTIDE SEQUENCE [LARGE SCALE GENOMIC DNA]</scope>
    <source>
        <strain evidence="4 5">N1-5</strain>
    </source>
</reference>
<name>A0ABV6UNH3_9ACTN</name>
<dbReference type="InterPro" id="IPR058663">
    <property type="entry name" value="PucR-like_N"/>
</dbReference>
<proteinExistence type="predicted"/>
<dbReference type="Pfam" id="PF13556">
    <property type="entry name" value="HTH_30"/>
    <property type="match status" value="1"/>
</dbReference>
<dbReference type="RefSeq" id="WP_157623551.1">
    <property type="nucleotide sequence ID" value="NZ_JBHEZZ010000008.1"/>
</dbReference>
<dbReference type="InterPro" id="IPR051448">
    <property type="entry name" value="CdaR-like_regulators"/>
</dbReference>
<evidence type="ECO:0000259" key="2">
    <source>
        <dbReference type="Pfam" id="PF13556"/>
    </source>
</evidence>
<evidence type="ECO:0000313" key="4">
    <source>
        <dbReference type="EMBL" id="MFC1403013.1"/>
    </source>
</evidence>
<gene>
    <name evidence="4" type="ORF">ACEZDJ_17115</name>
</gene>
<keyword evidence="5" id="KW-1185">Reference proteome</keyword>
<dbReference type="EMBL" id="JBHEZZ010000008">
    <property type="protein sequence ID" value="MFC1403013.1"/>
    <property type="molecule type" value="Genomic_DNA"/>
</dbReference>
<dbReference type="Proteomes" id="UP001592528">
    <property type="component" value="Unassembled WGS sequence"/>
</dbReference>
<evidence type="ECO:0000313" key="5">
    <source>
        <dbReference type="Proteomes" id="UP001592528"/>
    </source>
</evidence>
<evidence type="ECO:0000256" key="1">
    <source>
        <dbReference type="SAM" id="MobiDB-lite"/>
    </source>
</evidence>
<dbReference type="InterPro" id="IPR025736">
    <property type="entry name" value="PucR_C-HTH_dom"/>
</dbReference>
<dbReference type="Gene3D" id="1.10.10.2840">
    <property type="entry name" value="PucR C-terminal helix-turn-helix domain"/>
    <property type="match status" value="1"/>
</dbReference>
<dbReference type="PANTHER" id="PTHR33744:SF1">
    <property type="entry name" value="DNA-BINDING TRANSCRIPTIONAL ACTIVATOR ADER"/>
    <property type="match status" value="1"/>
</dbReference>
<organism evidence="4 5">
    <name type="scientific">Streptacidiphilus cavernicola</name>
    <dbReference type="NCBI Taxonomy" id="3342716"/>
    <lineage>
        <taxon>Bacteria</taxon>
        <taxon>Bacillati</taxon>
        <taxon>Actinomycetota</taxon>
        <taxon>Actinomycetes</taxon>
        <taxon>Kitasatosporales</taxon>
        <taxon>Streptomycetaceae</taxon>
        <taxon>Streptacidiphilus</taxon>
    </lineage>
</organism>